<dbReference type="GeneID" id="60771086"/>
<dbReference type="RefSeq" id="WP_003821893.1">
    <property type="nucleotide sequence ID" value="NZ_CP082861.1"/>
</dbReference>
<reference evidence="2 3" key="1">
    <citation type="submission" date="2017-06" db="EMBL/GenBank/DDBJ databases">
        <authorList>
            <consortium name="Pathogen Informatics"/>
        </authorList>
    </citation>
    <scope>NUCLEOTIDE SEQUENCE [LARGE SCALE GENOMIC DNA]</scope>
    <source>
        <strain evidence="2 3">NCTC10596</strain>
    </source>
</reference>
<protein>
    <submittedName>
        <fullName evidence="2">Uncharacterized protein</fullName>
    </submittedName>
</protein>
<dbReference type="AlphaFoldDB" id="A0A8B4GHT0"/>
<accession>A0A8B4GHT0</accession>
<proteinExistence type="predicted"/>
<organism evidence="2 3">
    <name type="scientific">Eikenella corrodens</name>
    <dbReference type="NCBI Taxonomy" id="539"/>
    <lineage>
        <taxon>Bacteria</taxon>
        <taxon>Pseudomonadati</taxon>
        <taxon>Pseudomonadota</taxon>
        <taxon>Betaproteobacteria</taxon>
        <taxon>Neisseriales</taxon>
        <taxon>Neisseriaceae</taxon>
        <taxon>Eikenella</taxon>
    </lineage>
</organism>
<dbReference type="EMBL" id="LT906482">
    <property type="protein sequence ID" value="SNW10155.1"/>
    <property type="molecule type" value="Genomic_DNA"/>
</dbReference>
<evidence type="ECO:0000256" key="1">
    <source>
        <dbReference type="SAM" id="MobiDB-lite"/>
    </source>
</evidence>
<dbReference type="Proteomes" id="UP000215465">
    <property type="component" value="Chromosome 1"/>
</dbReference>
<feature type="region of interest" description="Disordered" evidence="1">
    <location>
        <begin position="1"/>
        <end position="24"/>
    </location>
</feature>
<feature type="compositionally biased region" description="Polar residues" evidence="1">
    <location>
        <begin position="1"/>
        <end position="16"/>
    </location>
</feature>
<gene>
    <name evidence="2" type="ORF">SAMEA4412678_01790</name>
</gene>
<evidence type="ECO:0000313" key="3">
    <source>
        <dbReference type="Proteomes" id="UP000215465"/>
    </source>
</evidence>
<sequence length="82" mass="9270">MSQTCRTCRHWQTSQAGKDGEPKPAPMLRHGFAACTQGECFNFLPSHRPACGKYQAISQAARRRREEVMADLELKNSGYLKK</sequence>
<name>A0A8B4GHT0_EIKCO</name>
<evidence type="ECO:0000313" key="2">
    <source>
        <dbReference type="EMBL" id="SNW10155.1"/>
    </source>
</evidence>
<dbReference type="KEGG" id="ecor:SAMEA4412678_1790"/>